<dbReference type="Proteomes" id="UP000008555">
    <property type="component" value="Chromosome"/>
</dbReference>
<sequence length="236" mass="27185">MQQDENTLGRFIPAENLTLPHNAPNLDRGPLIAIDEILLAEIRQSKTLLPVVQEKILIRILCTSVFQNMVEFYYTILSTIVCDFIVTNKLEVVEVEKLEKALKEGQGANLILLDYLNVYLTNKNFTDFEFINRRFNLISRVEEFSAQPLSEDDTSEVVDFFLNFLRNIVESSSSVEETSQGIKSHDYEAWSPYSVMLQLINGDSLWLRPEARNRLINMLEEETTIKFLNPSSQVML</sequence>
<accession>A9KCC2</accession>
<name>A9KCC2_COXBN</name>
<dbReference type="KEGG" id="cbd:CBUD_0721"/>
<reference evidence="1 2" key="1">
    <citation type="journal article" date="2009" name="Infect. Immun.">
        <title>Comparative genomics reveal extensive transposon-mediated genomic plasticity and diversity among potential effector proteins within the genus Coxiella.</title>
        <authorList>
            <person name="Beare P.A."/>
            <person name="Unsworth N."/>
            <person name="Andoh M."/>
            <person name="Voth D.E."/>
            <person name="Omsland A."/>
            <person name="Gilk S.D."/>
            <person name="Williams K.P."/>
            <person name="Sobral B.W."/>
            <person name="Kupko J.J.III."/>
            <person name="Porcella S.F."/>
            <person name="Samuel J.E."/>
            <person name="Heinzen R.A."/>
        </authorList>
    </citation>
    <scope>NUCLEOTIDE SEQUENCE [LARGE SCALE GENOMIC DNA]</scope>
    <source>
        <strain evidence="1 2">Dugway 5J108-111</strain>
    </source>
</reference>
<dbReference type="EMBL" id="CP000733">
    <property type="protein sequence ID" value="ABS76847.1"/>
    <property type="molecule type" value="Genomic_DNA"/>
</dbReference>
<gene>
    <name evidence="1" type="ordered locus">CBUD_0721</name>
</gene>
<dbReference type="AlphaFoldDB" id="A9KCC2"/>
<organism evidence="1 2">
    <name type="scientific">Coxiella burnetii (strain Dugway 5J108-111)</name>
    <dbReference type="NCBI Taxonomy" id="434922"/>
    <lineage>
        <taxon>Bacteria</taxon>
        <taxon>Pseudomonadati</taxon>
        <taxon>Pseudomonadota</taxon>
        <taxon>Gammaproteobacteria</taxon>
        <taxon>Legionellales</taxon>
        <taxon>Coxiellaceae</taxon>
        <taxon>Coxiella</taxon>
    </lineage>
</organism>
<evidence type="ECO:0000313" key="1">
    <source>
        <dbReference type="EMBL" id="ABS76847.1"/>
    </source>
</evidence>
<protein>
    <submittedName>
        <fullName evidence="1">Uncharacterized protein</fullName>
    </submittedName>
</protein>
<dbReference type="HOGENOM" id="CLU_1173855_0_0_6"/>
<evidence type="ECO:0000313" key="2">
    <source>
        <dbReference type="Proteomes" id="UP000008555"/>
    </source>
</evidence>
<proteinExistence type="predicted"/>
<dbReference type="RefSeq" id="WP_011996703.1">
    <property type="nucleotide sequence ID" value="NC_009727.1"/>
</dbReference>